<dbReference type="GO" id="GO:0016853">
    <property type="term" value="F:isomerase activity"/>
    <property type="evidence" value="ECO:0007669"/>
    <property type="project" value="UniProtKB-KW"/>
</dbReference>
<feature type="domain" description="VOC" evidence="3">
    <location>
        <begin position="432"/>
        <end position="582"/>
    </location>
</feature>
<comment type="caution">
    <text evidence="4">The sequence shown here is derived from an EMBL/GenBank/DDBJ whole genome shotgun (WGS) entry which is preliminary data.</text>
</comment>
<organism evidence="4 5">
    <name type="scientific">Falsiroseomonas oleicola</name>
    <dbReference type="NCBI Taxonomy" id="2801474"/>
    <lineage>
        <taxon>Bacteria</taxon>
        <taxon>Pseudomonadati</taxon>
        <taxon>Pseudomonadota</taxon>
        <taxon>Alphaproteobacteria</taxon>
        <taxon>Acetobacterales</taxon>
        <taxon>Roseomonadaceae</taxon>
        <taxon>Falsiroseomonas</taxon>
    </lineage>
</organism>
<dbReference type="InterPro" id="IPR013022">
    <property type="entry name" value="Xyl_isomerase-like_TIM-brl"/>
</dbReference>
<feature type="binding site" evidence="2">
    <location>
        <position position="513"/>
    </location>
    <ligand>
        <name>Mg(2+)</name>
        <dbReference type="ChEBI" id="CHEBI:18420"/>
    </ligand>
</feature>
<dbReference type="PROSITE" id="PS51819">
    <property type="entry name" value="VOC"/>
    <property type="match status" value="2"/>
</dbReference>
<keyword evidence="4" id="KW-0413">Isomerase</keyword>
<accession>A0ABS6H6W3</accession>
<reference evidence="4 5" key="1">
    <citation type="submission" date="2021-01" db="EMBL/GenBank/DDBJ databases">
        <title>Roseomonas sp. nov, a bacterium isolated from an oil production mixture in Yumen Oilfield.</title>
        <authorList>
            <person name="Wu D."/>
        </authorList>
    </citation>
    <scope>NUCLEOTIDE SEQUENCE [LARGE SCALE GENOMIC DNA]</scope>
    <source>
        <strain evidence="4 5">ROY-5-3</strain>
    </source>
</reference>
<evidence type="ECO:0000313" key="4">
    <source>
        <dbReference type="EMBL" id="MBU8544428.1"/>
    </source>
</evidence>
<comment type="cofactor">
    <cofactor evidence="2">
        <name>a divalent metal cation</name>
        <dbReference type="ChEBI" id="CHEBI:60240"/>
    </cofactor>
</comment>
<dbReference type="EC" id="4.2.1.118" evidence="2"/>
<feature type="binding site" evidence="2">
    <location>
        <position position="170"/>
    </location>
    <ligand>
        <name>a divalent metal cation</name>
        <dbReference type="ChEBI" id="CHEBI:60240"/>
        <note>catalytic</note>
    </ligand>
</feature>
<comment type="pathway">
    <text evidence="2">Aromatic compound metabolism; 3,4-dihydroxybenzoate biosynthesis.</text>
</comment>
<dbReference type="Pfam" id="PF14696">
    <property type="entry name" value="Glyoxalase_5"/>
    <property type="match status" value="1"/>
</dbReference>
<dbReference type="CDD" id="cd08342">
    <property type="entry name" value="HPPD_N_like"/>
    <property type="match status" value="1"/>
</dbReference>
<evidence type="ECO:0000313" key="5">
    <source>
        <dbReference type="Proteomes" id="UP000689967"/>
    </source>
</evidence>
<dbReference type="Pfam" id="PF00903">
    <property type="entry name" value="Glyoxalase"/>
    <property type="match status" value="1"/>
</dbReference>
<dbReference type="InterPro" id="IPR004360">
    <property type="entry name" value="Glyas_Fos-R_dOase_dom"/>
</dbReference>
<name>A0ABS6H6W3_9PROT</name>
<dbReference type="EMBL" id="JAERQM010000003">
    <property type="protein sequence ID" value="MBU8544428.1"/>
    <property type="molecule type" value="Genomic_DNA"/>
</dbReference>
<sequence length="621" mass="67869">MPQHRLPKSIATVCLSGTLPDKLESAAAAGFDGVEIFENDLLTFDGTPAEVRRMCEDLGLAITIFQPFRDFEAMPEPQRRRNLDRAERKFDTMQALGTDLILVCSTTHAAALPEPERAAEDLREMAERAASRQLRVCYEALAWGRHVNRWRQAWEIVQRADHAALGLCLDSFHTLSLGDDLAGLADAVPPEKLFFLQLADAPRLSMDVLSWSRHHRLFPGQGELPVPAFLKDLLAAGYAGPLSLEIFNDEFRAAPSRRIARDGQRSLVWIEDQVGIASLPALPKLSGLEFVEFAVDHAARAELGALIGTLGFRPGGTHRSKDVELWRQGGVNLVLNSEPDSAASERFEQAGPCVCAIALRVDDPARLVARAEALSYRVWRERIDAGERAIPAIRAPDGTLVYLVEDPVSGGRPIWEDDFRLDGAAPADGLLGVDHVAQAMTPDMMDSFVLFYRSLLGLAPDATWELPDPYGLVRSCAFVSADGSVRMPLNVSESRRTGTGRFVSARAGAGVHHIAFQAADAAAEVDAAAGRAAPLLNIPENYYEDLGARFDLEDAEIAALAARHLLYDRDAAGGSFLHAYTHAFRDRFFLEIVARQKGYAGFGAANAPVRMAAQMRQGSRE</sequence>
<keyword evidence="5" id="KW-1185">Reference proteome</keyword>
<evidence type="ECO:0000256" key="1">
    <source>
        <dbReference type="ARBA" id="ARBA00022723"/>
    </source>
</evidence>
<feature type="binding site" evidence="2">
    <location>
        <position position="435"/>
    </location>
    <ligand>
        <name>Mg(2+)</name>
        <dbReference type="ChEBI" id="CHEBI:18420"/>
    </ligand>
</feature>
<comment type="catalytic activity">
    <reaction evidence="2">
        <text>3-dehydroshikimate = 3,4-dihydroxybenzoate + H2O</text>
        <dbReference type="Rhea" id="RHEA:24848"/>
        <dbReference type="ChEBI" id="CHEBI:15377"/>
        <dbReference type="ChEBI" id="CHEBI:16630"/>
        <dbReference type="ChEBI" id="CHEBI:36241"/>
        <dbReference type="EC" id="4.2.1.118"/>
    </reaction>
</comment>
<dbReference type="PANTHER" id="PTHR12110">
    <property type="entry name" value="HYDROXYPYRUVATE ISOMERASE"/>
    <property type="match status" value="1"/>
</dbReference>
<protein>
    <recommendedName>
        <fullName evidence="2">3-dehydroshikimate dehydratase</fullName>
        <shortName evidence="2">DSD</shortName>
        <ecNumber evidence="2">4.2.1.118</ecNumber>
    </recommendedName>
</protein>
<keyword evidence="1 2" id="KW-0479">Metal-binding</keyword>
<feature type="binding site" evidence="2">
    <location>
        <position position="591"/>
    </location>
    <ligand>
        <name>Mg(2+)</name>
        <dbReference type="ChEBI" id="CHEBI:18420"/>
    </ligand>
</feature>
<comment type="similarity">
    <text evidence="2">Belongs to the bacterial two-domain DSD family.</text>
</comment>
<feature type="binding site" evidence="2">
    <location>
        <position position="245"/>
    </location>
    <ligand>
        <name>a divalent metal cation</name>
        <dbReference type="ChEBI" id="CHEBI:60240"/>
        <note>catalytic</note>
    </ligand>
</feature>
<feature type="binding site" evidence="2">
    <location>
        <position position="139"/>
    </location>
    <ligand>
        <name>a divalent metal cation</name>
        <dbReference type="ChEBI" id="CHEBI:60240"/>
        <note>catalytic</note>
    </ligand>
</feature>
<comment type="function">
    <text evidence="2">Catalyzes the conversion of 3-dehydroshikimate to protocatechuate (3,4-dihydroxybenzoate), a common intermediate of quinate and shikimate degradation pathways.</text>
</comment>
<dbReference type="RefSeq" id="WP_216875684.1">
    <property type="nucleotide sequence ID" value="NZ_JAERQM010000003.1"/>
</dbReference>
<dbReference type="InterPro" id="IPR037523">
    <property type="entry name" value="VOC_core"/>
</dbReference>
<dbReference type="Proteomes" id="UP000689967">
    <property type="component" value="Unassembled WGS sequence"/>
</dbReference>
<gene>
    <name evidence="4" type="ORF">JJQ90_11975</name>
</gene>
<dbReference type="Pfam" id="PF01261">
    <property type="entry name" value="AP_endonuc_2"/>
    <property type="match status" value="1"/>
</dbReference>
<feature type="binding site" evidence="2">
    <location>
        <position position="197"/>
    </location>
    <ligand>
        <name>a divalent metal cation</name>
        <dbReference type="ChEBI" id="CHEBI:60240"/>
        <note>catalytic</note>
    </ligand>
</feature>
<proteinExistence type="inferred from homology"/>
<feature type="domain" description="VOC" evidence="3">
    <location>
        <begin position="287"/>
        <end position="406"/>
    </location>
</feature>
<dbReference type="InterPro" id="IPR041736">
    <property type="entry name" value="4OHPhenylPyrv_dOase_N"/>
</dbReference>
<evidence type="ECO:0000259" key="3">
    <source>
        <dbReference type="PROSITE" id="PS51819"/>
    </source>
</evidence>
<dbReference type="InterPro" id="IPR043700">
    <property type="entry name" value="DSD"/>
</dbReference>
<dbReference type="PANTHER" id="PTHR12110:SF21">
    <property type="entry name" value="XYLOSE ISOMERASE-LIKE TIM BARREL DOMAIN-CONTAINING PROTEIN"/>
    <property type="match status" value="1"/>
</dbReference>
<dbReference type="HAMAP" id="MF_02238">
    <property type="entry name" value="DSD"/>
    <property type="match status" value="1"/>
</dbReference>
<evidence type="ECO:0000256" key="2">
    <source>
        <dbReference type="HAMAP-Rule" id="MF_02238"/>
    </source>
</evidence>
<keyword evidence="2" id="KW-0456">Lyase</keyword>
<dbReference type="InterPro" id="IPR050312">
    <property type="entry name" value="IolE/XylAMocC-like"/>
</dbReference>